<dbReference type="GeneID" id="109545797"/>
<dbReference type="InterPro" id="IPR000159">
    <property type="entry name" value="RA_dom"/>
</dbReference>
<dbReference type="KEGG" id="dpa:109545797"/>
<evidence type="ECO:0000313" key="2">
    <source>
        <dbReference type="EnsemblMetazoa" id="XP_019772199.1"/>
    </source>
</evidence>
<feature type="domain" description="Ras-associating" evidence="1">
    <location>
        <begin position="1"/>
        <end position="59"/>
    </location>
</feature>
<feature type="domain" description="Ras-associating" evidence="1">
    <location>
        <begin position="103"/>
        <end position="187"/>
    </location>
</feature>
<dbReference type="AlphaFoldDB" id="A0AAR5QG48"/>
<dbReference type="Gene3D" id="3.10.20.90">
    <property type="entry name" value="Phosphatidylinositol 3-kinase Catalytic Subunit, Chain A, domain 1"/>
    <property type="match status" value="2"/>
</dbReference>
<keyword evidence="3" id="KW-1185">Reference proteome</keyword>
<organism evidence="2 3">
    <name type="scientific">Dendroctonus ponderosae</name>
    <name type="common">Mountain pine beetle</name>
    <dbReference type="NCBI Taxonomy" id="77166"/>
    <lineage>
        <taxon>Eukaryota</taxon>
        <taxon>Metazoa</taxon>
        <taxon>Ecdysozoa</taxon>
        <taxon>Arthropoda</taxon>
        <taxon>Hexapoda</taxon>
        <taxon>Insecta</taxon>
        <taxon>Pterygota</taxon>
        <taxon>Neoptera</taxon>
        <taxon>Endopterygota</taxon>
        <taxon>Coleoptera</taxon>
        <taxon>Polyphaga</taxon>
        <taxon>Cucujiformia</taxon>
        <taxon>Curculionidae</taxon>
        <taxon>Scolytinae</taxon>
        <taxon>Dendroctonus</taxon>
    </lineage>
</organism>
<dbReference type="Proteomes" id="UP000019118">
    <property type="component" value="Unassembled WGS sequence"/>
</dbReference>
<accession>A0AAR5QG48</accession>
<dbReference type="Pfam" id="PF00788">
    <property type="entry name" value="RA"/>
    <property type="match status" value="1"/>
</dbReference>
<dbReference type="InterPro" id="IPR029071">
    <property type="entry name" value="Ubiquitin-like_domsf"/>
</dbReference>
<sequence length="241" mass="26896">MTHSVNNPVENHHLLFAGWEKKALSLPAAQRILDLHEKPLLAQSQWRGDGKFILKRVGDDPSSRAWLTSIRSVANRAREARKSDGAPSNAWEENDTFLVCIYNVSPEIPYAILKVPLNACAQDVLAQALLKARRLEDPMNFVIVEELEWGGAAHNIQQRALTDYENVYRAQSSWQTIGRFILQQRSNATPTSLRKNKITASLRLATLERISRGLSVAKSVAANSIKVPVQVGLSIVLSSFY</sequence>
<name>A0AAR5QG48_DENPD</name>
<proteinExistence type="predicted"/>
<dbReference type="SMART" id="SM00314">
    <property type="entry name" value="RA"/>
    <property type="match status" value="1"/>
</dbReference>
<dbReference type="GO" id="GO:0007165">
    <property type="term" value="P:signal transduction"/>
    <property type="evidence" value="ECO:0007669"/>
    <property type="project" value="InterPro"/>
</dbReference>
<protein>
    <recommendedName>
        <fullName evidence="1">Ras-associating domain-containing protein</fullName>
    </recommendedName>
</protein>
<evidence type="ECO:0000259" key="1">
    <source>
        <dbReference type="PROSITE" id="PS50200"/>
    </source>
</evidence>
<dbReference type="PROSITE" id="PS50200">
    <property type="entry name" value="RA"/>
    <property type="match status" value="2"/>
</dbReference>
<reference evidence="2" key="2">
    <citation type="submission" date="2024-08" db="UniProtKB">
        <authorList>
            <consortium name="EnsemblMetazoa"/>
        </authorList>
    </citation>
    <scope>IDENTIFICATION</scope>
</reference>
<dbReference type="EnsemblMetazoa" id="XM_019916640.1">
    <property type="protein sequence ID" value="XP_019772199.1"/>
    <property type="gene ID" value="LOC109545797"/>
</dbReference>
<evidence type="ECO:0000313" key="3">
    <source>
        <dbReference type="Proteomes" id="UP000019118"/>
    </source>
</evidence>
<dbReference type="SUPFAM" id="SSF54236">
    <property type="entry name" value="Ubiquitin-like"/>
    <property type="match status" value="2"/>
</dbReference>
<reference evidence="3" key="1">
    <citation type="journal article" date="2013" name="Genome Biol.">
        <title>Draft genome of the mountain pine beetle, Dendroctonus ponderosae Hopkins, a major forest pest.</title>
        <authorList>
            <person name="Keeling C.I."/>
            <person name="Yuen M.M."/>
            <person name="Liao N.Y."/>
            <person name="Docking T.R."/>
            <person name="Chan S.K."/>
            <person name="Taylor G.A."/>
            <person name="Palmquist D.L."/>
            <person name="Jackman S.D."/>
            <person name="Nguyen A."/>
            <person name="Li M."/>
            <person name="Henderson H."/>
            <person name="Janes J.K."/>
            <person name="Zhao Y."/>
            <person name="Pandoh P."/>
            <person name="Moore R."/>
            <person name="Sperling F.A."/>
            <person name="Huber D.P."/>
            <person name="Birol I."/>
            <person name="Jones S.J."/>
            <person name="Bohlmann J."/>
        </authorList>
    </citation>
    <scope>NUCLEOTIDE SEQUENCE</scope>
</reference>